<feature type="compositionally biased region" description="Polar residues" evidence="1">
    <location>
        <begin position="8"/>
        <end position="34"/>
    </location>
</feature>
<gene>
    <name evidence="2" type="ORF">Adt_40771</name>
</gene>
<keyword evidence="3" id="KW-1185">Reference proteome</keyword>
<comment type="caution">
    <text evidence="2">The sequence shown here is derived from an EMBL/GenBank/DDBJ whole genome shotgun (WGS) entry which is preliminary data.</text>
</comment>
<name>A0ABD1PM10_9LAMI</name>
<reference evidence="3" key="1">
    <citation type="submission" date="2024-07" db="EMBL/GenBank/DDBJ databases">
        <title>Two chromosome-level genome assemblies of Korean endemic species Abeliophyllum distichum and Forsythia ovata (Oleaceae).</title>
        <authorList>
            <person name="Jang H."/>
        </authorList>
    </citation>
    <scope>NUCLEOTIDE SEQUENCE [LARGE SCALE GENOMIC DNA]</scope>
</reference>
<protein>
    <submittedName>
        <fullName evidence="2">Uncharacterized protein</fullName>
    </submittedName>
</protein>
<evidence type="ECO:0000313" key="2">
    <source>
        <dbReference type="EMBL" id="KAL2464920.1"/>
    </source>
</evidence>
<evidence type="ECO:0000313" key="3">
    <source>
        <dbReference type="Proteomes" id="UP001604336"/>
    </source>
</evidence>
<dbReference type="AlphaFoldDB" id="A0ABD1PM10"/>
<sequence length="108" mass="12536">MNFPFLQFNETPLKTQNSNPGTTPSDQHRNSGTGLSHRLWKKQRQIVGNPTFNLSQMGLKKPKSSGLRIMAQALRRGAHRPGVERPDRMEMRRENPKWKRFGYFNVTD</sequence>
<dbReference type="EMBL" id="JBFOLK010000013">
    <property type="protein sequence ID" value="KAL2464920.1"/>
    <property type="molecule type" value="Genomic_DNA"/>
</dbReference>
<proteinExistence type="predicted"/>
<accession>A0ABD1PM10</accession>
<evidence type="ECO:0000256" key="1">
    <source>
        <dbReference type="SAM" id="MobiDB-lite"/>
    </source>
</evidence>
<organism evidence="2 3">
    <name type="scientific">Abeliophyllum distichum</name>
    <dbReference type="NCBI Taxonomy" id="126358"/>
    <lineage>
        <taxon>Eukaryota</taxon>
        <taxon>Viridiplantae</taxon>
        <taxon>Streptophyta</taxon>
        <taxon>Embryophyta</taxon>
        <taxon>Tracheophyta</taxon>
        <taxon>Spermatophyta</taxon>
        <taxon>Magnoliopsida</taxon>
        <taxon>eudicotyledons</taxon>
        <taxon>Gunneridae</taxon>
        <taxon>Pentapetalae</taxon>
        <taxon>asterids</taxon>
        <taxon>lamiids</taxon>
        <taxon>Lamiales</taxon>
        <taxon>Oleaceae</taxon>
        <taxon>Forsythieae</taxon>
        <taxon>Abeliophyllum</taxon>
    </lineage>
</organism>
<dbReference type="Proteomes" id="UP001604336">
    <property type="component" value="Unassembled WGS sequence"/>
</dbReference>
<feature type="region of interest" description="Disordered" evidence="1">
    <location>
        <begin position="1"/>
        <end position="37"/>
    </location>
</feature>